<dbReference type="EMBL" id="ONZQ02000020">
    <property type="protein sequence ID" value="SPO07360.1"/>
    <property type="molecule type" value="Genomic_DNA"/>
</dbReference>
<dbReference type="Proteomes" id="UP001187682">
    <property type="component" value="Unassembled WGS sequence"/>
</dbReference>
<sequence length="337" mass="37995">MSELEQKGKSPEAASTEAPASETKSPRKNSPDVMATPPTTVLPEIDPILPPEHWATLDNGNSDDDSALGDSYSDSTASITSSILNYRTLYGRTFHSDIGNAQYCVDTICSPWFSMESCFWLLSRILRDFADKFPNCEVIGTDISPIQSTWVPPNLKFEIEDCTQAWTFPPNSFDFIHIRYLVGSIPDWTAFFKEAYSALEPGGYLESYETSARLYSDDDTIPPTSAMAQWTPLFIDGGRKIGRSFDVVETNTQNTAMKEAGFVDIQEKWIKKEIGTVAGWAVESDMEGFVMFVSSVQGWTKEEVQVYAAHLRRELRSKKQHVWYWQKIVWGRKPEAS</sequence>
<protein>
    <submittedName>
        <fullName evidence="3">Related to methyltransferase</fullName>
    </submittedName>
</protein>
<dbReference type="AlphaFoldDB" id="A0AAE8N968"/>
<dbReference type="InterPro" id="IPR029063">
    <property type="entry name" value="SAM-dependent_MTases_sf"/>
</dbReference>
<dbReference type="GO" id="GO:0008168">
    <property type="term" value="F:methyltransferase activity"/>
    <property type="evidence" value="ECO:0007669"/>
    <property type="project" value="UniProtKB-KW"/>
</dbReference>
<dbReference type="CDD" id="cd02440">
    <property type="entry name" value="AdoMet_MTases"/>
    <property type="match status" value="1"/>
</dbReference>
<dbReference type="Pfam" id="PF13489">
    <property type="entry name" value="Methyltransf_23"/>
    <property type="match status" value="1"/>
</dbReference>
<accession>A0AAE8N968</accession>
<feature type="compositionally biased region" description="Basic and acidic residues" evidence="2">
    <location>
        <begin position="1"/>
        <end position="10"/>
    </location>
</feature>
<reference evidence="3" key="1">
    <citation type="submission" date="2018-03" db="EMBL/GenBank/DDBJ databases">
        <authorList>
            <person name="Guldener U."/>
        </authorList>
    </citation>
    <scope>NUCLEOTIDE SEQUENCE</scope>
</reference>
<keyword evidence="4" id="KW-1185">Reference proteome</keyword>
<feature type="region of interest" description="Disordered" evidence="2">
    <location>
        <begin position="52"/>
        <end position="71"/>
    </location>
</feature>
<evidence type="ECO:0000256" key="1">
    <source>
        <dbReference type="ARBA" id="ARBA00038158"/>
    </source>
</evidence>
<organism evidence="3 4">
    <name type="scientific">Cephalotrichum gorgonifer</name>
    <dbReference type="NCBI Taxonomy" id="2041049"/>
    <lineage>
        <taxon>Eukaryota</taxon>
        <taxon>Fungi</taxon>
        <taxon>Dikarya</taxon>
        <taxon>Ascomycota</taxon>
        <taxon>Pezizomycotina</taxon>
        <taxon>Sordariomycetes</taxon>
        <taxon>Hypocreomycetidae</taxon>
        <taxon>Microascales</taxon>
        <taxon>Microascaceae</taxon>
        <taxon>Cephalotrichum</taxon>
    </lineage>
</organism>
<name>A0AAE8N968_9PEZI</name>
<dbReference type="SUPFAM" id="SSF53335">
    <property type="entry name" value="S-adenosyl-L-methionine-dependent methyltransferases"/>
    <property type="match status" value="1"/>
</dbReference>
<dbReference type="PANTHER" id="PTHR43591">
    <property type="entry name" value="METHYLTRANSFERASE"/>
    <property type="match status" value="1"/>
</dbReference>
<dbReference type="PANTHER" id="PTHR43591:SF10">
    <property type="entry name" value="ABC TRANSMEMBRANE TYPE-1 DOMAIN-CONTAINING PROTEIN-RELATED"/>
    <property type="match status" value="1"/>
</dbReference>
<keyword evidence="3" id="KW-0808">Transferase</keyword>
<comment type="similarity">
    <text evidence="1">Belongs to the methyltransferase superfamily. LaeA methyltransferase family.</text>
</comment>
<feature type="region of interest" description="Disordered" evidence="2">
    <location>
        <begin position="1"/>
        <end position="47"/>
    </location>
</feature>
<dbReference type="Gene3D" id="3.40.50.150">
    <property type="entry name" value="Vaccinia Virus protein VP39"/>
    <property type="match status" value="1"/>
</dbReference>
<comment type="caution">
    <text evidence="3">The sequence shown here is derived from an EMBL/GenBank/DDBJ whole genome shotgun (WGS) entry which is preliminary data.</text>
</comment>
<evidence type="ECO:0000313" key="4">
    <source>
        <dbReference type="Proteomes" id="UP001187682"/>
    </source>
</evidence>
<proteinExistence type="inferred from homology"/>
<evidence type="ECO:0000313" key="3">
    <source>
        <dbReference type="EMBL" id="SPO07360.1"/>
    </source>
</evidence>
<gene>
    <name evidence="3" type="ORF">DNG_10054</name>
</gene>
<dbReference type="GO" id="GO:0032259">
    <property type="term" value="P:methylation"/>
    <property type="evidence" value="ECO:0007669"/>
    <property type="project" value="UniProtKB-KW"/>
</dbReference>
<evidence type="ECO:0000256" key="2">
    <source>
        <dbReference type="SAM" id="MobiDB-lite"/>
    </source>
</evidence>
<feature type="compositionally biased region" description="Low complexity" evidence="2">
    <location>
        <begin position="11"/>
        <end position="23"/>
    </location>
</feature>
<keyword evidence="3" id="KW-0489">Methyltransferase</keyword>